<dbReference type="InterPro" id="IPR011206">
    <property type="entry name" value="Citrate_lyase_beta/mcl1/mcl2"/>
</dbReference>
<dbReference type="EMBL" id="JBHVBU010000219">
    <property type="protein sequence ID" value="MFE7968034.1"/>
    <property type="molecule type" value="Genomic_DNA"/>
</dbReference>
<comment type="caution">
    <text evidence="4">The sequence shown here is derived from an EMBL/GenBank/DDBJ whole genome shotgun (WGS) entry which is preliminary data.</text>
</comment>
<dbReference type="Pfam" id="PF15617">
    <property type="entry name" value="C-C_Bond_Lyase"/>
    <property type="match status" value="1"/>
</dbReference>
<keyword evidence="3" id="KW-0460">Magnesium</keyword>
<dbReference type="InterPro" id="IPR040442">
    <property type="entry name" value="Pyrv_kinase-like_dom_sf"/>
</dbReference>
<keyword evidence="5" id="KW-1185">Reference proteome</keyword>
<sequence>MRHFGHVAPEVRERLFYREPCEFTAGSPARVLSAALGATLYSPATRPRLADDVLKQGARGVVSMVLCLEDSISDAEVVAGEENLVRQLTDLAGRPGADLPLLFVRVREPEQIGDLVRRLGPAVAVLSGFVLPKFTAERGLPFLEALTAAESASGRRLFAMPVLESPELLYRESRVETLEGIFRAVDKYRDRVLALRLGVTDFCSSYGLRRGPDMTAYDIQVVASVISDVVNMLGRADGTGFTVTGPVWEYFRVQERMFKPQLRQSPFLEVEATALRQKLIEHAMDGLLREISLDRANGLLGKTCIHPSHVLPVHALSVVSHEEFSDAQDILRPERDGGGVLRSAYTNKMNEVKPHRAWAERTLLRAEVFGVANEDIGFVELLAAGLAE</sequence>
<dbReference type="RefSeq" id="WP_189901565.1">
    <property type="nucleotide sequence ID" value="NZ_JBHVBU010000219.1"/>
</dbReference>
<dbReference type="InterPro" id="IPR015813">
    <property type="entry name" value="Pyrv/PenolPyrv_kinase-like_dom"/>
</dbReference>
<protein>
    <submittedName>
        <fullName evidence="4">HpcH/HpaI aldolase/citrate lyase family protein</fullName>
    </submittedName>
</protein>
<evidence type="ECO:0000313" key="5">
    <source>
        <dbReference type="Proteomes" id="UP001600650"/>
    </source>
</evidence>
<keyword evidence="2" id="KW-0479">Metal-binding</keyword>
<reference evidence="4 5" key="1">
    <citation type="submission" date="2024-09" db="EMBL/GenBank/DDBJ databases">
        <title>The Natural Products Discovery Center: Release of the First 8490 Sequenced Strains for Exploring Actinobacteria Biosynthetic Diversity.</title>
        <authorList>
            <person name="Kalkreuter E."/>
            <person name="Kautsar S.A."/>
            <person name="Yang D."/>
            <person name="Bader C.D."/>
            <person name="Teijaro C.N."/>
            <person name="Fluegel L."/>
            <person name="Davis C.M."/>
            <person name="Simpson J.R."/>
            <person name="Lauterbach L."/>
            <person name="Steele A.D."/>
            <person name="Gui C."/>
            <person name="Meng S."/>
            <person name="Li G."/>
            <person name="Viehrig K."/>
            <person name="Ye F."/>
            <person name="Su P."/>
            <person name="Kiefer A.F."/>
            <person name="Nichols A."/>
            <person name="Cepeda A.J."/>
            <person name="Yan W."/>
            <person name="Fan B."/>
            <person name="Jiang Y."/>
            <person name="Adhikari A."/>
            <person name="Zheng C.-J."/>
            <person name="Schuster L."/>
            <person name="Cowan T.M."/>
            <person name="Smanski M.J."/>
            <person name="Chevrette M.G."/>
            <person name="De Carvalho L.P.S."/>
            <person name="Shen B."/>
        </authorList>
    </citation>
    <scope>NUCLEOTIDE SEQUENCE [LARGE SCALE GENOMIC DNA]</scope>
    <source>
        <strain evidence="4 5">NPDC057399</strain>
    </source>
</reference>
<organism evidence="4 5">
    <name type="scientific">Streptomyces cellulosae</name>
    <dbReference type="NCBI Taxonomy" id="1968"/>
    <lineage>
        <taxon>Bacteria</taxon>
        <taxon>Bacillati</taxon>
        <taxon>Actinomycetota</taxon>
        <taxon>Actinomycetes</taxon>
        <taxon>Kitasatosporales</taxon>
        <taxon>Streptomycetaceae</taxon>
        <taxon>Streptomyces</taxon>
    </lineage>
</organism>
<accession>A0ABW6JRI8</accession>
<evidence type="ECO:0000313" key="4">
    <source>
        <dbReference type="EMBL" id="MFE7968034.1"/>
    </source>
</evidence>
<name>A0ABW6JRI8_STRCE</name>
<dbReference type="Gene3D" id="3.20.20.60">
    <property type="entry name" value="Phosphoenolpyruvate-binding domains"/>
    <property type="match status" value="2"/>
</dbReference>
<gene>
    <name evidence="4" type="ORF">ACFU0X_34205</name>
</gene>
<evidence type="ECO:0000256" key="1">
    <source>
        <dbReference type="ARBA" id="ARBA00001946"/>
    </source>
</evidence>
<keyword evidence="4" id="KW-0456">Lyase</keyword>
<dbReference type="PANTHER" id="PTHR32308:SF10">
    <property type="entry name" value="CITRATE LYASE SUBUNIT BETA"/>
    <property type="match status" value="1"/>
</dbReference>
<dbReference type="GO" id="GO:0016829">
    <property type="term" value="F:lyase activity"/>
    <property type="evidence" value="ECO:0007669"/>
    <property type="project" value="UniProtKB-KW"/>
</dbReference>
<comment type="cofactor">
    <cofactor evidence="1">
        <name>Mg(2+)</name>
        <dbReference type="ChEBI" id="CHEBI:18420"/>
    </cofactor>
</comment>
<evidence type="ECO:0000256" key="2">
    <source>
        <dbReference type="ARBA" id="ARBA00022723"/>
    </source>
</evidence>
<dbReference type="PIRSF" id="PIRSF015582">
    <property type="entry name" value="Cit_lyase_B"/>
    <property type="match status" value="1"/>
</dbReference>
<proteinExistence type="predicted"/>
<dbReference type="Proteomes" id="UP001600650">
    <property type="component" value="Unassembled WGS sequence"/>
</dbReference>
<dbReference type="PANTHER" id="PTHR32308">
    <property type="entry name" value="LYASE BETA SUBUNIT, PUTATIVE (AFU_ORTHOLOGUE AFUA_4G13030)-RELATED"/>
    <property type="match status" value="1"/>
</dbReference>
<evidence type="ECO:0000256" key="3">
    <source>
        <dbReference type="ARBA" id="ARBA00022842"/>
    </source>
</evidence>
<dbReference type="InterPro" id="IPR039480">
    <property type="entry name" value="C-C_Bond_Lyase-like"/>
</dbReference>
<dbReference type="SUPFAM" id="SSF51621">
    <property type="entry name" value="Phosphoenolpyruvate/pyruvate domain"/>
    <property type="match status" value="1"/>
</dbReference>